<reference evidence="2" key="1">
    <citation type="submission" date="2014-11" db="EMBL/GenBank/DDBJ databases">
        <authorList>
            <person name="Amaro Gonzalez C."/>
        </authorList>
    </citation>
    <scope>NUCLEOTIDE SEQUENCE</scope>
</reference>
<keyword evidence="1" id="KW-0472">Membrane</keyword>
<proteinExistence type="predicted"/>
<organism evidence="2">
    <name type="scientific">Anguilla anguilla</name>
    <name type="common">European freshwater eel</name>
    <name type="synonym">Muraena anguilla</name>
    <dbReference type="NCBI Taxonomy" id="7936"/>
    <lineage>
        <taxon>Eukaryota</taxon>
        <taxon>Metazoa</taxon>
        <taxon>Chordata</taxon>
        <taxon>Craniata</taxon>
        <taxon>Vertebrata</taxon>
        <taxon>Euteleostomi</taxon>
        <taxon>Actinopterygii</taxon>
        <taxon>Neopterygii</taxon>
        <taxon>Teleostei</taxon>
        <taxon>Anguilliformes</taxon>
        <taxon>Anguillidae</taxon>
        <taxon>Anguilla</taxon>
    </lineage>
</organism>
<evidence type="ECO:0000256" key="1">
    <source>
        <dbReference type="SAM" id="Phobius"/>
    </source>
</evidence>
<keyword evidence="1" id="KW-0812">Transmembrane</keyword>
<dbReference type="AlphaFoldDB" id="A0A0E9QGV3"/>
<protein>
    <submittedName>
        <fullName evidence="2">Uncharacterized protein</fullName>
    </submittedName>
</protein>
<sequence length="45" mass="5299">MYLFSTLNRTSALSLLLLYILFQYFSLFIFAPDALPYFPISSRPF</sequence>
<feature type="transmembrane region" description="Helical" evidence="1">
    <location>
        <begin position="12"/>
        <end position="31"/>
    </location>
</feature>
<dbReference type="EMBL" id="GBXM01093007">
    <property type="protein sequence ID" value="JAH15570.1"/>
    <property type="molecule type" value="Transcribed_RNA"/>
</dbReference>
<evidence type="ECO:0000313" key="2">
    <source>
        <dbReference type="EMBL" id="JAH15570.1"/>
    </source>
</evidence>
<accession>A0A0E9QGV3</accession>
<reference evidence="2" key="2">
    <citation type="journal article" date="2015" name="Fish Shellfish Immunol.">
        <title>Early steps in the European eel (Anguilla anguilla)-Vibrio vulnificus interaction in the gills: Role of the RtxA13 toxin.</title>
        <authorList>
            <person name="Callol A."/>
            <person name="Pajuelo D."/>
            <person name="Ebbesson L."/>
            <person name="Teles M."/>
            <person name="MacKenzie S."/>
            <person name="Amaro C."/>
        </authorList>
    </citation>
    <scope>NUCLEOTIDE SEQUENCE</scope>
</reference>
<name>A0A0E9QGV3_ANGAN</name>
<keyword evidence="1" id="KW-1133">Transmembrane helix</keyword>